<name>A0A210QK02_MIZYE</name>
<dbReference type="InterPro" id="IPR002642">
    <property type="entry name" value="LysoPLipase_cat_dom"/>
</dbReference>
<dbReference type="Proteomes" id="UP000242188">
    <property type="component" value="Unassembled WGS sequence"/>
</dbReference>
<dbReference type="GO" id="GO:0047498">
    <property type="term" value="F:calcium-dependent phospholipase A2 activity"/>
    <property type="evidence" value="ECO:0007669"/>
    <property type="project" value="TreeGrafter"/>
</dbReference>
<evidence type="ECO:0000256" key="7">
    <source>
        <dbReference type="RuleBase" id="RU362102"/>
    </source>
</evidence>
<dbReference type="Pfam" id="PF00168">
    <property type="entry name" value="C2"/>
    <property type="match status" value="1"/>
</dbReference>
<feature type="domain" description="C2" evidence="8">
    <location>
        <begin position="17"/>
        <end position="144"/>
    </location>
</feature>
<evidence type="ECO:0000256" key="6">
    <source>
        <dbReference type="PROSITE-ProRule" id="PRU00555"/>
    </source>
</evidence>
<keyword evidence="11" id="KW-1185">Reference proteome</keyword>
<dbReference type="GO" id="GO:0046475">
    <property type="term" value="P:glycerophospholipid catabolic process"/>
    <property type="evidence" value="ECO:0007669"/>
    <property type="project" value="TreeGrafter"/>
</dbReference>
<proteinExistence type="predicted"/>
<protein>
    <recommendedName>
        <fullName evidence="2 7">Phospholipase A2</fullName>
        <ecNumber evidence="2 7">3.1.1.4</ecNumber>
    </recommendedName>
</protein>
<comment type="subcellular location">
    <subcellularLocation>
        <location evidence="1">Cytoplasm</location>
    </subcellularLocation>
</comment>
<evidence type="ECO:0000256" key="3">
    <source>
        <dbReference type="ARBA" id="ARBA00022490"/>
    </source>
</evidence>
<dbReference type="PANTHER" id="PTHR10728">
    <property type="entry name" value="CYTOSOLIC PHOSPHOLIPASE A2"/>
    <property type="match status" value="1"/>
</dbReference>
<evidence type="ECO:0000256" key="5">
    <source>
        <dbReference type="ARBA" id="ARBA00023098"/>
    </source>
</evidence>
<dbReference type="InterPro" id="IPR016035">
    <property type="entry name" value="Acyl_Trfase/lysoPLipase"/>
</dbReference>
<keyword evidence="3 7" id="KW-0963">Cytoplasm</keyword>
<dbReference type="SUPFAM" id="SSF49562">
    <property type="entry name" value="C2 domain (Calcium/lipid-binding domain, CaLB)"/>
    <property type="match status" value="1"/>
</dbReference>
<comment type="catalytic activity">
    <reaction evidence="7">
        <text>a 1,2-diacyl-sn-glycero-3-phosphocholine + H2O = a 1-acyl-sn-glycero-3-phosphocholine + a fatty acid + H(+)</text>
        <dbReference type="Rhea" id="RHEA:15801"/>
        <dbReference type="ChEBI" id="CHEBI:15377"/>
        <dbReference type="ChEBI" id="CHEBI:15378"/>
        <dbReference type="ChEBI" id="CHEBI:28868"/>
        <dbReference type="ChEBI" id="CHEBI:57643"/>
        <dbReference type="ChEBI" id="CHEBI:58168"/>
        <dbReference type="EC" id="3.1.1.4"/>
    </reaction>
</comment>
<dbReference type="Gene3D" id="2.60.40.150">
    <property type="entry name" value="C2 domain"/>
    <property type="match status" value="1"/>
</dbReference>
<dbReference type="SMART" id="SM00239">
    <property type="entry name" value="C2"/>
    <property type="match status" value="1"/>
</dbReference>
<organism evidence="10 11">
    <name type="scientific">Mizuhopecten yessoensis</name>
    <name type="common">Japanese scallop</name>
    <name type="synonym">Patinopecten yessoensis</name>
    <dbReference type="NCBI Taxonomy" id="6573"/>
    <lineage>
        <taxon>Eukaryota</taxon>
        <taxon>Metazoa</taxon>
        <taxon>Spiralia</taxon>
        <taxon>Lophotrochozoa</taxon>
        <taxon>Mollusca</taxon>
        <taxon>Bivalvia</taxon>
        <taxon>Autobranchia</taxon>
        <taxon>Pteriomorphia</taxon>
        <taxon>Pectinida</taxon>
        <taxon>Pectinoidea</taxon>
        <taxon>Pectinidae</taxon>
        <taxon>Mizuhopecten</taxon>
    </lineage>
</organism>
<dbReference type="CDD" id="cd00030">
    <property type="entry name" value="C2"/>
    <property type="match status" value="1"/>
</dbReference>
<dbReference type="OrthoDB" id="6132239at2759"/>
<dbReference type="STRING" id="6573.A0A210QK02"/>
<reference evidence="10 11" key="1">
    <citation type="journal article" date="2017" name="Nat. Ecol. Evol.">
        <title>Scallop genome provides insights into evolution of bilaterian karyotype and development.</title>
        <authorList>
            <person name="Wang S."/>
            <person name="Zhang J."/>
            <person name="Jiao W."/>
            <person name="Li J."/>
            <person name="Xun X."/>
            <person name="Sun Y."/>
            <person name="Guo X."/>
            <person name="Huan P."/>
            <person name="Dong B."/>
            <person name="Zhang L."/>
            <person name="Hu X."/>
            <person name="Sun X."/>
            <person name="Wang J."/>
            <person name="Zhao C."/>
            <person name="Wang Y."/>
            <person name="Wang D."/>
            <person name="Huang X."/>
            <person name="Wang R."/>
            <person name="Lv J."/>
            <person name="Li Y."/>
            <person name="Zhang Z."/>
            <person name="Liu B."/>
            <person name="Lu W."/>
            <person name="Hui Y."/>
            <person name="Liang J."/>
            <person name="Zhou Z."/>
            <person name="Hou R."/>
            <person name="Li X."/>
            <person name="Liu Y."/>
            <person name="Li H."/>
            <person name="Ning X."/>
            <person name="Lin Y."/>
            <person name="Zhao L."/>
            <person name="Xing Q."/>
            <person name="Dou J."/>
            <person name="Li Y."/>
            <person name="Mao J."/>
            <person name="Guo H."/>
            <person name="Dou H."/>
            <person name="Li T."/>
            <person name="Mu C."/>
            <person name="Jiang W."/>
            <person name="Fu Q."/>
            <person name="Fu X."/>
            <person name="Miao Y."/>
            <person name="Liu J."/>
            <person name="Yu Q."/>
            <person name="Li R."/>
            <person name="Liao H."/>
            <person name="Li X."/>
            <person name="Kong Y."/>
            <person name="Jiang Z."/>
            <person name="Chourrout D."/>
            <person name="Li R."/>
            <person name="Bao Z."/>
        </authorList>
    </citation>
    <scope>NUCLEOTIDE SEQUENCE [LARGE SCALE GENOMIC DNA]</scope>
    <source>
        <strain evidence="10 11">PY_sf001</strain>
    </source>
</reference>
<dbReference type="SUPFAM" id="SSF52151">
    <property type="entry name" value="FabD/lysophospholipase-like"/>
    <property type="match status" value="1"/>
</dbReference>
<gene>
    <name evidence="10" type="ORF">KP79_PYT20653</name>
</gene>
<dbReference type="GO" id="GO:0005509">
    <property type="term" value="F:calcium ion binding"/>
    <property type="evidence" value="ECO:0007669"/>
    <property type="project" value="TreeGrafter"/>
</dbReference>
<dbReference type="GO" id="GO:0005829">
    <property type="term" value="C:cytosol"/>
    <property type="evidence" value="ECO:0007669"/>
    <property type="project" value="TreeGrafter"/>
</dbReference>
<evidence type="ECO:0000313" key="11">
    <source>
        <dbReference type="Proteomes" id="UP000242188"/>
    </source>
</evidence>
<dbReference type="PROSITE" id="PS50004">
    <property type="entry name" value="C2"/>
    <property type="match status" value="1"/>
</dbReference>
<dbReference type="Gene3D" id="3.40.1090.10">
    <property type="entry name" value="Cytosolic phospholipase A2 catalytic domain"/>
    <property type="match status" value="1"/>
</dbReference>
<keyword evidence="7" id="KW-0479">Metal-binding</keyword>
<evidence type="ECO:0000313" key="10">
    <source>
        <dbReference type="EMBL" id="OWF49078.1"/>
    </source>
</evidence>
<evidence type="ECO:0000259" key="8">
    <source>
        <dbReference type="PROSITE" id="PS50004"/>
    </source>
</evidence>
<keyword evidence="7" id="KW-0106">Calcium</keyword>
<sequence length="682" mass="78134">MADMTGKNHEKHKCKELDNRSQHVQTYKPNLRQMEGFEVNVKKATGLHNGWYDKLDVPDSYVEVHCQQTVEKLHTTEVHWNDRNPVFNETKTFTLTQDTQDNPDIKIMVKEKNTLIDGVHGEYTCELRQPPKEIQLNQSATLSVDISCKQFPSNLRSGSELCQGEEDFRRARCPVVRRALQKLFGHDKTDLERLPVIAVLGSGGGFRAMMGMSGVYKGLVDTGILDCVTYTVGLSGTAWYLSTLCSNPDWPDVHPSVVDDHLRKCVGKSLWDTIMSLRTFRNCYDNTKDCGKPWTFTDLFGYWVGQTLIPDTMHTKWSHQQNKVRDGHCPLPILACVHAKLDKSVKEFHEWVEISPFEVHMPKYATSVKLEEFGSEFYKGRMTVGKNELPLHFLMGICGSAFTALHKSFSEMAAKSKKLSSSSRGSEGDWNTTDTMDEDLSSWIDFTKGILDKFGMNYLDSRCGRAAKIPNFMRQLTLVKLDEVDTPTDSVFTTVDEPMSTKEDHMCLIDAGLVYNSPYPLILRPERQVDLILSFEFSDRGKDDSQPFEQLLLAKQWADDHRVPFPPINIEQYKDKPVQELYAFQDEADPNCPIILHFVLVNNHFRHQYKQGTTQTEEDRKFADFSIFDDGTYDSINFEFTENQFLRISKLMEFNVHHSLDMVKEYIKKAIGRREGPTTSPS</sequence>
<evidence type="ECO:0000256" key="4">
    <source>
        <dbReference type="ARBA" id="ARBA00022801"/>
    </source>
</evidence>
<keyword evidence="4 6" id="KW-0378">Hydrolase</keyword>
<dbReference type="InterPro" id="IPR000008">
    <property type="entry name" value="C2_dom"/>
</dbReference>
<comment type="domain">
    <text evidence="7">The N-terminal C2 domain associates with lipid membranes upon calcium binding.</text>
</comment>
<accession>A0A210QK02</accession>
<keyword evidence="5 6" id="KW-0443">Lipid metabolism</keyword>
<dbReference type="Pfam" id="PF01735">
    <property type="entry name" value="PLA2_B"/>
    <property type="match status" value="2"/>
</dbReference>
<evidence type="ECO:0000256" key="1">
    <source>
        <dbReference type="ARBA" id="ARBA00004496"/>
    </source>
</evidence>
<dbReference type="InterPro" id="IPR035892">
    <property type="entry name" value="C2_domain_sf"/>
</dbReference>
<dbReference type="AlphaFoldDB" id="A0A210QK02"/>
<dbReference type="SMART" id="SM00022">
    <property type="entry name" value="PLAc"/>
    <property type="match status" value="1"/>
</dbReference>
<keyword evidence="6 7" id="KW-0442">Lipid degradation</keyword>
<dbReference type="EC" id="3.1.1.4" evidence="2 7"/>
<dbReference type="EMBL" id="NEDP02003256">
    <property type="protein sequence ID" value="OWF49078.1"/>
    <property type="molecule type" value="Genomic_DNA"/>
</dbReference>
<dbReference type="PROSITE" id="PS51210">
    <property type="entry name" value="PLA2C"/>
    <property type="match status" value="1"/>
</dbReference>
<evidence type="ECO:0000259" key="9">
    <source>
        <dbReference type="PROSITE" id="PS51210"/>
    </source>
</evidence>
<dbReference type="GO" id="GO:0005544">
    <property type="term" value="F:calcium-dependent phospholipid binding"/>
    <property type="evidence" value="ECO:0007669"/>
    <property type="project" value="TreeGrafter"/>
</dbReference>
<feature type="domain" description="PLA2c" evidence="9">
    <location>
        <begin position="147"/>
        <end position="682"/>
    </location>
</feature>
<comment type="caution">
    <text evidence="10">The sequence shown here is derived from an EMBL/GenBank/DDBJ whole genome shotgun (WGS) entry which is preliminary data.</text>
</comment>
<dbReference type="PANTHER" id="PTHR10728:SF40">
    <property type="entry name" value="PATATIN FAMILY PROTEIN"/>
    <property type="match status" value="1"/>
</dbReference>
<evidence type="ECO:0000256" key="2">
    <source>
        <dbReference type="ARBA" id="ARBA00013278"/>
    </source>
</evidence>